<dbReference type="Proteomes" id="UP000023152">
    <property type="component" value="Unassembled WGS sequence"/>
</dbReference>
<evidence type="ECO:0000313" key="3">
    <source>
        <dbReference type="Proteomes" id="UP000023152"/>
    </source>
</evidence>
<keyword evidence="3" id="KW-1185">Reference proteome</keyword>
<dbReference type="EMBL" id="ASPP01004634">
    <property type="protein sequence ID" value="ETO31881.1"/>
    <property type="molecule type" value="Genomic_DNA"/>
</dbReference>
<name>X6P106_RETFI</name>
<protein>
    <submittedName>
        <fullName evidence="2">Uncharacterized protein</fullName>
    </submittedName>
</protein>
<dbReference type="AlphaFoldDB" id="X6P106"/>
<feature type="compositionally biased region" description="Basic residues" evidence="1">
    <location>
        <begin position="387"/>
        <end position="400"/>
    </location>
</feature>
<feature type="region of interest" description="Disordered" evidence="1">
    <location>
        <begin position="203"/>
        <end position="238"/>
    </location>
</feature>
<feature type="region of interest" description="Disordered" evidence="1">
    <location>
        <begin position="382"/>
        <end position="463"/>
    </location>
</feature>
<comment type="caution">
    <text evidence="2">The sequence shown here is derived from an EMBL/GenBank/DDBJ whole genome shotgun (WGS) entry which is preliminary data.</text>
</comment>
<feature type="compositionally biased region" description="Low complexity" evidence="1">
    <location>
        <begin position="219"/>
        <end position="231"/>
    </location>
</feature>
<gene>
    <name evidence="2" type="ORF">RFI_05232</name>
</gene>
<feature type="compositionally biased region" description="Polar residues" evidence="1">
    <location>
        <begin position="166"/>
        <end position="182"/>
    </location>
</feature>
<evidence type="ECO:0000313" key="2">
    <source>
        <dbReference type="EMBL" id="ETO31881.1"/>
    </source>
</evidence>
<proteinExistence type="predicted"/>
<organism evidence="2 3">
    <name type="scientific">Reticulomyxa filosa</name>
    <dbReference type="NCBI Taxonomy" id="46433"/>
    <lineage>
        <taxon>Eukaryota</taxon>
        <taxon>Sar</taxon>
        <taxon>Rhizaria</taxon>
        <taxon>Retaria</taxon>
        <taxon>Foraminifera</taxon>
        <taxon>Monothalamids</taxon>
        <taxon>Reticulomyxidae</taxon>
        <taxon>Reticulomyxa</taxon>
    </lineage>
</organism>
<evidence type="ECO:0000256" key="1">
    <source>
        <dbReference type="SAM" id="MobiDB-lite"/>
    </source>
</evidence>
<feature type="compositionally biased region" description="Basic and acidic residues" evidence="1">
    <location>
        <begin position="435"/>
        <end position="445"/>
    </location>
</feature>
<feature type="region of interest" description="Disordered" evidence="1">
    <location>
        <begin position="158"/>
        <end position="187"/>
    </location>
</feature>
<sequence length="542" mass="61555">MTDLKNPNNPLNRSIVYWLGQCFPQIENVHQYMCSCEVTLKFDFPQEKFLQIRPTTESVQHFGAILKVEPNQSKFAKLNKPLASVSNVCTHIKKTKRKKSVSAKTHIGNEQHVSKVPNGMISRSNSENLNNTATKVRKWFNVLENRISFSRLSKAAATMSDDSNEIKSSNGLTNSDTASNTGPRLGQPFAFADNALLNRRATEVNTEGDEKEAIPSTPQLQSHSQLQSQSQKRNEKDKLKIKCTQMGCPNVMRVITSMDREDNQSPLFCNGNATQHGHAISNTNEGLYICDDSSHSPLVVRLCLDCALREHDTQTNEQKTMASGDLLTAGSMTQTHTSSTQHKEMDQMQKDEQMAKLLYEEEMKETLLRDAYLAVAMEQRIREKEKKKAKHREKERRRRTSMSSTTLNGDLVRGQENAFSHFIEDDSEPSGQELTRTDSGHKDTNTESDTTLQPRDRQRGSSLSQYIFRGAPINFMYARQHRTSAFSVDEASHLTHRHRANDWKHLPTKRLTLSDIEKLPQDKLRLMLIQINIVTANKHLNS</sequence>
<accession>X6P106</accession>
<reference evidence="2 3" key="1">
    <citation type="journal article" date="2013" name="Curr. Biol.">
        <title>The Genome of the Foraminiferan Reticulomyxa filosa.</title>
        <authorList>
            <person name="Glockner G."/>
            <person name="Hulsmann N."/>
            <person name="Schleicher M."/>
            <person name="Noegel A.A."/>
            <person name="Eichinger L."/>
            <person name="Gallinger C."/>
            <person name="Pawlowski J."/>
            <person name="Sierra R."/>
            <person name="Euteneuer U."/>
            <person name="Pillet L."/>
            <person name="Moustafa A."/>
            <person name="Platzer M."/>
            <person name="Groth M."/>
            <person name="Szafranski K."/>
            <person name="Schliwa M."/>
        </authorList>
    </citation>
    <scope>NUCLEOTIDE SEQUENCE [LARGE SCALE GENOMIC DNA]</scope>
</reference>